<name>A0A132BXE7_9RHOB</name>
<organism evidence="1 2">
    <name type="scientific">Tritonibacter horizontis</name>
    <dbReference type="NCBI Taxonomy" id="1768241"/>
    <lineage>
        <taxon>Bacteria</taxon>
        <taxon>Pseudomonadati</taxon>
        <taxon>Pseudomonadota</taxon>
        <taxon>Alphaproteobacteria</taxon>
        <taxon>Rhodobacterales</taxon>
        <taxon>Paracoccaceae</taxon>
        <taxon>Tritonibacter</taxon>
    </lineage>
</organism>
<sequence length="379" mass="43633">MEADLDLYRDREQSFIKHQFLTKYLQAAAYKTLQGHSPTFNFVDAFAGPWRISDDAKYSDASFDQAINTLEAVRADLEKRGVGGLKIRFCFCEQRPEAVARLREYAASKGRFEIHVFEGAFEDNLNAIATKVTDGFTFTFIDPTGWNIRNEEVFRFLREQNGEFMLNFMSDHINRHAEYHEVEASFGRFLADAAWADEFAHLPAGWSNEQKMLYLMKAAMRSNKVASYLPDFSIMVPRRERVKMRLILGTQSPSGLEVFRDVQEKVEKQELVMRHNLREGDSPQVSLFSSADIAAIQQEQKGVGCKANRKRAEEIIVSFLKGRMRAFPGPMFNQAMEEVPIRRKHLNSVLLDMRERGVINFELPPRKRVPQPDTAIFLV</sequence>
<evidence type="ECO:0000313" key="2">
    <source>
        <dbReference type="Proteomes" id="UP000068382"/>
    </source>
</evidence>
<dbReference type="Proteomes" id="UP000068382">
    <property type="component" value="Unassembled WGS sequence"/>
</dbReference>
<proteinExistence type="predicted"/>
<evidence type="ECO:0000313" key="1">
    <source>
        <dbReference type="EMBL" id="KUP93063.1"/>
    </source>
</evidence>
<dbReference type="RefSeq" id="WP_068242605.1">
    <property type="nucleotide sequence ID" value="NZ_LPUY01000060.1"/>
</dbReference>
<accession>A0A132BXE7</accession>
<dbReference type="AlphaFoldDB" id="A0A132BXE7"/>
<protein>
    <recommendedName>
        <fullName evidence="3">Three-Cys-motif partner protein TcmP</fullName>
    </recommendedName>
</protein>
<dbReference type="EMBL" id="LPUY01000060">
    <property type="protein sequence ID" value="KUP93063.1"/>
    <property type="molecule type" value="Genomic_DNA"/>
</dbReference>
<evidence type="ECO:0008006" key="3">
    <source>
        <dbReference type="Google" id="ProtNLM"/>
    </source>
</evidence>
<dbReference type="OrthoDB" id="275124at2"/>
<comment type="caution">
    <text evidence="1">The sequence shown here is derived from an EMBL/GenBank/DDBJ whole genome shotgun (WGS) entry which is preliminary data.</text>
</comment>
<gene>
    <name evidence="1" type="ORF">TRIHO_19690</name>
</gene>
<keyword evidence="2" id="KW-1185">Reference proteome</keyword>
<dbReference type="InterPro" id="IPR031009">
    <property type="entry name" value="Tcm_partner"/>
</dbReference>
<reference evidence="1 2" key="1">
    <citation type="submission" date="2015-12" db="EMBL/GenBank/DDBJ databases">
        <title>Genome sequence of the marine Rhodobacteraceae strain O3.65, Candidatus Tritonibacter horizontis.</title>
        <authorList>
            <person name="Poehlein A."/>
            <person name="Giebel H.A."/>
            <person name="Voget S."/>
            <person name="Brinkhoff T."/>
        </authorList>
    </citation>
    <scope>NUCLEOTIDE SEQUENCE [LARGE SCALE GENOMIC DNA]</scope>
    <source>
        <strain evidence="1 2">O3.65</strain>
    </source>
</reference>
<dbReference type="NCBIfam" id="TIGR04474">
    <property type="entry name" value="tcm_partner"/>
    <property type="match status" value="1"/>
</dbReference>